<evidence type="ECO:0000259" key="5">
    <source>
        <dbReference type="SMART" id="SM00849"/>
    </source>
</evidence>
<evidence type="ECO:0000256" key="1">
    <source>
        <dbReference type="ARBA" id="ARBA00001947"/>
    </source>
</evidence>
<dbReference type="InterPro" id="IPR036866">
    <property type="entry name" value="RibonucZ/Hydroxyglut_hydro"/>
</dbReference>
<sequence length="212" mass="24655">MLYFQSFAFNPFAENTYVLYNEHRQAFIIDPGNFNPRETETLFQFIEEKELQVEKILLTHAHIDHILGLQAVYNRFQVPVLLHEIEKEILDRNPIDARRFGFAFQPFEGELSYVKEGETLHLGADVLYIMHLPGHSPGHIAFHHKEQKMIFSGDVLFRGSIGRTDLYKGDYEQLIHSITTKLFPLDADTEVYSGHGQSTQIGFEKEHNPFFK</sequence>
<dbReference type="CDD" id="cd06262">
    <property type="entry name" value="metallo-hydrolase-like_MBL-fold"/>
    <property type="match status" value="1"/>
</dbReference>
<keyword evidence="7" id="KW-1185">Reference proteome</keyword>
<dbReference type="EMBL" id="CP136426">
    <property type="protein sequence ID" value="WOC52670.1"/>
    <property type="molecule type" value="Genomic_DNA"/>
</dbReference>
<dbReference type="AlphaFoldDB" id="A0AAU0F797"/>
<evidence type="ECO:0000313" key="6">
    <source>
        <dbReference type="EMBL" id="WOC52670.1"/>
    </source>
</evidence>
<gene>
    <name evidence="6" type="ORF">BPO_2023</name>
</gene>
<dbReference type="PANTHER" id="PTHR46233:SF3">
    <property type="entry name" value="HYDROXYACYLGLUTATHIONE HYDROLASE GLOC"/>
    <property type="match status" value="1"/>
</dbReference>
<comment type="cofactor">
    <cofactor evidence="1">
        <name>Zn(2+)</name>
        <dbReference type="ChEBI" id="CHEBI:29105"/>
    </cofactor>
</comment>
<dbReference type="InterPro" id="IPR001279">
    <property type="entry name" value="Metallo-B-lactamas"/>
</dbReference>
<dbReference type="KEGG" id="bpor:BPO_2023"/>
<dbReference type="GO" id="GO:0016787">
    <property type="term" value="F:hydrolase activity"/>
    <property type="evidence" value="ECO:0007669"/>
    <property type="project" value="UniProtKB-KW"/>
</dbReference>
<dbReference type="GO" id="GO:0046872">
    <property type="term" value="F:metal ion binding"/>
    <property type="evidence" value="ECO:0007669"/>
    <property type="project" value="UniProtKB-KW"/>
</dbReference>
<evidence type="ECO:0000256" key="3">
    <source>
        <dbReference type="ARBA" id="ARBA00022801"/>
    </source>
</evidence>
<dbReference type="SMART" id="SM00849">
    <property type="entry name" value="Lactamase_B"/>
    <property type="match status" value="1"/>
</dbReference>
<keyword evidence="2" id="KW-0479">Metal-binding</keyword>
<dbReference type="Gene3D" id="3.60.15.10">
    <property type="entry name" value="Ribonuclease Z/Hydroxyacylglutathione hydrolase-like"/>
    <property type="match status" value="1"/>
</dbReference>
<dbReference type="Proteomes" id="UP001432059">
    <property type="component" value="Chromosome"/>
</dbReference>
<dbReference type="InterPro" id="IPR051453">
    <property type="entry name" value="MBL_Glyoxalase_II"/>
</dbReference>
<evidence type="ECO:0000256" key="4">
    <source>
        <dbReference type="ARBA" id="ARBA00022833"/>
    </source>
</evidence>
<dbReference type="RefSeq" id="WP_327984032.1">
    <property type="nucleotide sequence ID" value="NZ_CP136426.1"/>
</dbReference>
<organism evidence="6 7">
    <name type="scientific">Bergeyella porcorum</name>
    <dbReference type="NCBI Taxonomy" id="1735111"/>
    <lineage>
        <taxon>Bacteria</taxon>
        <taxon>Pseudomonadati</taxon>
        <taxon>Bacteroidota</taxon>
        <taxon>Flavobacteriia</taxon>
        <taxon>Flavobacteriales</taxon>
        <taxon>Weeksellaceae</taxon>
        <taxon>Bergeyella</taxon>
    </lineage>
</organism>
<keyword evidence="4" id="KW-0862">Zinc</keyword>
<name>A0AAU0F797_9FLAO</name>
<keyword evidence="3" id="KW-0378">Hydrolase</keyword>
<evidence type="ECO:0000313" key="7">
    <source>
        <dbReference type="Proteomes" id="UP001432059"/>
    </source>
</evidence>
<dbReference type="Pfam" id="PF00753">
    <property type="entry name" value="Lactamase_B"/>
    <property type="match status" value="1"/>
</dbReference>
<feature type="domain" description="Metallo-beta-lactamase" evidence="5">
    <location>
        <begin position="13"/>
        <end position="195"/>
    </location>
</feature>
<proteinExistence type="predicted"/>
<evidence type="ECO:0000256" key="2">
    <source>
        <dbReference type="ARBA" id="ARBA00022723"/>
    </source>
</evidence>
<protein>
    <submittedName>
        <fullName evidence="6">Metallo-beta-lactamase</fullName>
    </submittedName>
</protein>
<accession>A0AAU0F797</accession>
<dbReference type="PANTHER" id="PTHR46233">
    <property type="entry name" value="HYDROXYACYLGLUTATHIONE HYDROLASE GLOC"/>
    <property type="match status" value="1"/>
</dbReference>
<dbReference type="SUPFAM" id="SSF56281">
    <property type="entry name" value="Metallo-hydrolase/oxidoreductase"/>
    <property type="match status" value="1"/>
</dbReference>
<reference evidence="6" key="1">
    <citation type="submission" date="2023-10" db="EMBL/GenBank/DDBJ databases">
        <title>Characterization and whole genome sequencing of a novel strain of Bergeyella porcorum QD2021 isolated from pig.</title>
        <authorList>
            <person name="Liu G."/>
            <person name="Chen C."/>
            <person name="Han X."/>
        </authorList>
    </citation>
    <scope>NUCLEOTIDE SEQUENCE</scope>
    <source>
        <strain evidence="6">QD2021</strain>
    </source>
</reference>